<name>A0A1I1IBY5_9GAMM</name>
<accession>A0A1I1IBY5</accession>
<feature type="domain" description="GST N-terminal" evidence="3">
    <location>
        <begin position="2"/>
        <end position="84"/>
    </location>
</feature>
<dbReference type="InterPro" id="IPR010987">
    <property type="entry name" value="Glutathione-S-Trfase_C-like"/>
</dbReference>
<dbReference type="InterPro" id="IPR036249">
    <property type="entry name" value="Thioredoxin-like_sf"/>
</dbReference>
<sequence length="218" mass="24492">MSQIHIFGPQFITFVRSVQLCCEEKGIPYTVGTCVSGEDIAFRGTQHLEWHPFGKAPVLLHGERHLYETATICRYLDAMFEGPALQPEDPWQRAQVDQWAATLSLYIDQVLVRDYLLEFAFPKGEGDTVRMERIKEVEPEVKRMLALLEAQLEGSEYLVTDAFTIADAIAAPMIDYVFNLPVAASMTAEAPLLKAYLQRLRERRSAKGVLIDAKGAGD</sequence>
<dbReference type="OrthoDB" id="5740960at2"/>
<dbReference type="PROSITE" id="PS50405">
    <property type="entry name" value="GST_CTER"/>
    <property type="match status" value="1"/>
</dbReference>
<dbReference type="InterPro" id="IPR036282">
    <property type="entry name" value="Glutathione-S-Trfase_C_sf"/>
</dbReference>
<dbReference type="SFLD" id="SFLDG00358">
    <property type="entry name" value="Main_(cytGST)"/>
    <property type="match status" value="1"/>
</dbReference>
<dbReference type="Gene3D" id="3.40.30.10">
    <property type="entry name" value="Glutaredoxin"/>
    <property type="match status" value="1"/>
</dbReference>
<protein>
    <recommendedName>
        <fullName evidence="1">glutathione transferase</fullName>
        <ecNumber evidence="1">2.5.1.18</ecNumber>
    </recommendedName>
</protein>
<dbReference type="SUPFAM" id="SSF52833">
    <property type="entry name" value="Thioredoxin-like"/>
    <property type="match status" value="1"/>
</dbReference>
<evidence type="ECO:0000259" key="4">
    <source>
        <dbReference type="PROSITE" id="PS50405"/>
    </source>
</evidence>
<dbReference type="Pfam" id="PF00043">
    <property type="entry name" value="GST_C"/>
    <property type="match status" value="1"/>
</dbReference>
<dbReference type="CDD" id="cd00299">
    <property type="entry name" value="GST_C_family"/>
    <property type="match status" value="1"/>
</dbReference>
<dbReference type="SFLD" id="SFLDS00019">
    <property type="entry name" value="Glutathione_Transferase_(cytos"/>
    <property type="match status" value="1"/>
</dbReference>
<dbReference type="RefSeq" id="WP_090131607.1">
    <property type="nucleotide sequence ID" value="NZ_FOLY01000002.1"/>
</dbReference>
<dbReference type="EMBL" id="FOLY01000002">
    <property type="protein sequence ID" value="SFC33787.1"/>
    <property type="molecule type" value="Genomic_DNA"/>
</dbReference>
<feature type="domain" description="GST C-terminal" evidence="4">
    <location>
        <begin position="89"/>
        <end position="218"/>
    </location>
</feature>
<dbReference type="InterPro" id="IPR040079">
    <property type="entry name" value="Glutathione_S-Trfase"/>
</dbReference>
<dbReference type="InterPro" id="IPR004046">
    <property type="entry name" value="GST_C"/>
</dbReference>
<dbReference type="STRING" id="402385.SAMN05421848_1138"/>
<dbReference type="GO" id="GO:0005737">
    <property type="term" value="C:cytoplasm"/>
    <property type="evidence" value="ECO:0007669"/>
    <property type="project" value="TreeGrafter"/>
</dbReference>
<evidence type="ECO:0000259" key="3">
    <source>
        <dbReference type="PROSITE" id="PS50404"/>
    </source>
</evidence>
<evidence type="ECO:0000313" key="6">
    <source>
        <dbReference type="Proteomes" id="UP000199046"/>
    </source>
</evidence>
<dbReference type="PANTHER" id="PTHR43900">
    <property type="entry name" value="GLUTATHIONE S-TRANSFERASE RHO"/>
    <property type="match status" value="1"/>
</dbReference>
<dbReference type="GO" id="GO:0004364">
    <property type="term" value="F:glutathione transferase activity"/>
    <property type="evidence" value="ECO:0007669"/>
    <property type="project" value="UniProtKB-EC"/>
</dbReference>
<dbReference type="AlphaFoldDB" id="A0A1I1IBY5"/>
<evidence type="ECO:0000256" key="2">
    <source>
        <dbReference type="ARBA" id="ARBA00022679"/>
    </source>
</evidence>
<dbReference type="Gene3D" id="1.20.1050.10">
    <property type="match status" value="1"/>
</dbReference>
<gene>
    <name evidence="5" type="ORF">SAMN05421848_1138</name>
</gene>
<keyword evidence="2 5" id="KW-0808">Transferase</keyword>
<dbReference type="SUPFAM" id="SSF47616">
    <property type="entry name" value="GST C-terminal domain-like"/>
    <property type="match status" value="1"/>
</dbReference>
<organism evidence="5 6">
    <name type="scientific">Kushneria avicenniae</name>
    <dbReference type="NCBI Taxonomy" id="402385"/>
    <lineage>
        <taxon>Bacteria</taxon>
        <taxon>Pseudomonadati</taxon>
        <taxon>Pseudomonadota</taxon>
        <taxon>Gammaproteobacteria</taxon>
        <taxon>Oceanospirillales</taxon>
        <taxon>Halomonadaceae</taxon>
        <taxon>Kushneria</taxon>
    </lineage>
</organism>
<dbReference type="GO" id="GO:0043295">
    <property type="term" value="F:glutathione binding"/>
    <property type="evidence" value="ECO:0007669"/>
    <property type="project" value="TreeGrafter"/>
</dbReference>
<dbReference type="PROSITE" id="PS50404">
    <property type="entry name" value="GST_NTER"/>
    <property type="match status" value="1"/>
</dbReference>
<dbReference type="InterPro" id="IPR004045">
    <property type="entry name" value="Glutathione_S-Trfase_N"/>
</dbReference>
<reference evidence="6" key="1">
    <citation type="submission" date="2016-10" db="EMBL/GenBank/DDBJ databases">
        <authorList>
            <person name="Varghese N."/>
            <person name="Submissions S."/>
        </authorList>
    </citation>
    <scope>NUCLEOTIDE SEQUENCE [LARGE SCALE GENOMIC DNA]</scope>
    <source>
        <strain evidence="6">DSM 23439</strain>
    </source>
</reference>
<evidence type="ECO:0000313" key="5">
    <source>
        <dbReference type="EMBL" id="SFC33787.1"/>
    </source>
</evidence>
<dbReference type="EC" id="2.5.1.18" evidence="1"/>
<keyword evidence="6" id="KW-1185">Reference proteome</keyword>
<dbReference type="Proteomes" id="UP000199046">
    <property type="component" value="Unassembled WGS sequence"/>
</dbReference>
<dbReference type="Pfam" id="PF13417">
    <property type="entry name" value="GST_N_3"/>
    <property type="match status" value="1"/>
</dbReference>
<proteinExistence type="predicted"/>
<evidence type="ECO:0000256" key="1">
    <source>
        <dbReference type="ARBA" id="ARBA00012452"/>
    </source>
</evidence>
<dbReference type="PANTHER" id="PTHR43900:SF3">
    <property type="entry name" value="GLUTATHIONE S-TRANSFERASE RHO"/>
    <property type="match status" value="1"/>
</dbReference>